<dbReference type="InterPro" id="IPR007401">
    <property type="entry name" value="DUF454"/>
</dbReference>
<keyword evidence="1" id="KW-1133">Transmembrane helix</keyword>
<keyword evidence="3" id="KW-1185">Reference proteome</keyword>
<dbReference type="Proteomes" id="UP000266934">
    <property type="component" value="Chromosome"/>
</dbReference>
<keyword evidence="1" id="KW-0472">Membrane</keyword>
<name>A0A348FY90_9HYPH</name>
<dbReference type="PANTHER" id="PTHR35813:SF1">
    <property type="entry name" value="INNER MEMBRANE PROTEIN YBAN"/>
    <property type="match status" value="1"/>
</dbReference>
<dbReference type="EMBL" id="AP018907">
    <property type="protein sequence ID" value="BBF92273.1"/>
    <property type="molecule type" value="Genomic_DNA"/>
</dbReference>
<organism evidence="2 3">
    <name type="scientific">Blastochloris tepida</name>
    <dbReference type="NCBI Taxonomy" id="2233851"/>
    <lineage>
        <taxon>Bacteria</taxon>
        <taxon>Pseudomonadati</taxon>
        <taxon>Pseudomonadota</taxon>
        <taxon>Alphaproteobacteria</taxon>
        <taxon>Hyphomicrobiales</taxon>
        <taxon>Blastochloridaceae</taxon>
        <taxon>Blastochloris</taxon>
    </lineage>
</organism>
<dbReference type="GO" id="GO:0005886">
    <property type="term" value="C:plasma membrane"/>
    <property type="evidence" value="ECO:0007669"/>
    <property type="project" value="TreeGrafter"/>
</dbReference>
<dbReference type="RefSeq" id="WP_126398103.1">
    <property type="nucleotide sequence ID" value="NZ_AP018907.1"/>
</dbReference>
<accession>A0A348FY90</accession>
<dbReference type="OrthoDB" id="9816293at2"/>
<evidence type="ECO:0008006" key="4">
    <source>
        <dbReference type="Google" id="ProtNLM"/>
    </source>
</evidence>
<reference evidence="2 3" key="1">
    <citation type="submission" date="2018-08" db="EMBL/GenBank/DDBJ databases">
        <title>Complete genome sequencing of Blastochloris tepida GI.</title>
        <authorList>
            <person name="Tsukatani Y."/>
            <person name="Mori H."/>
        </authorList>
    </citation>
    <scope>NUCLEOTIDE SEQUENCE [LARGE SCALE GENOMIC DNA]</scope>
    <source>
        <strain evidence="2 3">GI</strain>
    </source>
</reference>
<gene>
    <name evidence="2" type="ORF">BLTE_09580</name>
</gene>
<sequence>MSPPDPALLRLRRARRISRGLRRFVYRPLGFVALGLGLIGMVTPVMPGVVFLILAAWLFARSSPRFERWILEHPRYGSFVRNWRAHGVIPRRAKFIAYASFVLSVTVVWAVGAPPIAIAATTVSVLAVGIWMALQPETPAG</sequence>
<dbReference type="KEGG" id="blag:BLTE_09580"/>
<evidence type="ECO:0000256" key="1">
    <source>
        <dbReference type="SAM" id="Phobius"/>
    </source>
</evidence>
<dbReference type="PANTHER" id="PTHR35813">
    <property type="entry name" value="INNER MEMBRANE PROTEIN YBAN"/>
    <property type="match status" value="1"/>
</dbReference>
<evidence type="ECO:0000313" key="3">
    <source>
        <dbReference type="Proteomes" id="UP000266934"/>
    </source>
</evidence>
<keyword evidence="1" id="KW-0812">Transmembrane</keyword>
<proteinExistence type="predicted"/>
<dbReference type="AlphaFoldDB" id="A0A348FY90"/>
<protein>
    <recommendedName>
        <fullName evidence="4">DUF454 domain-containing protein</fullName>
    </recommendedName>
</protein>
<evidence type="ECO:0000313" key="2">
    <source>
        <dbReference type="EMBL" id="BBF92273.1"/>
    </source>
</evidence>
<dbReference type="Pfam" id="PF04304">
    <property type="entry name" value="DUF454"/>
    <property type="match status" value="1"/>
</dbReference>
<feature type="transmembrane region" description="Helical" evidence="1">
    <location>
        <begin position="31"/>
        <end position="60"/>
    </location>
</feature>
<dbReference type="PIRSF" id="PIRSF016789">
    <property type="entry name" value="DUF454"/>
    <property type="match status" value="1"/>
</dbReference>